<evidence type="ECO:0000259" key="8">
    <source>
        <dbReference type="Pfam" id="PF20684"/>
    </source>
</evidence>
<reference evidence="10" key="2">
    <citation type="submission" date="2019-10" db="EMBL/GenBank/DDBJ databases">
        <authorList>
            <consortium name="NCBI Genome Project"/>
        </authorList>
    </citation>
    <scope>NUCLEOTIDE SEQUENCE</scope>
    <source>
        <strain evidence="10">NI907</strain>
    </source>
</reference>
<keyword evidence="3 7" id="KW-1133">Transmembrane helix</keyword>
<proteinExistence type="inferred from homology"/>
<gene>
    <name evidence="10" type="ORF">PgNI_12113</name>
</gene>
<evidence type="ECO:0000256" key="7">
    <source>
        <dbReference type="SAM" id="Phobius"/>
    </source>
</evidence>
<evidence type="ECO:0000256" key="1">
    <source>
        <dbReference type="ARBA" id="ARBA00004141"/>
    </source>
</evidence>
<evidence type="ECO:0000313" key="9">
    <source>
        <dbReference type="Proteomes" id="UP000515153"/>
    </source>
</evidence>
<feature type="domain" description="Rhodopsin" evidence="8">
    <location>
        <begin position="26"/>
        <end position="287"/>
    </location>
</feature>
<dbReference type="RefSeq" id="XP_030977177.1">
    <property type="nucleotide sequence ID" value="XM_031132068.1"/>
</dbReference>
<comment type="similarity">
    <text evidence="5">Belongs to the SAT4 family.</text>
</comment>
<evidence type="ECO:0000256" key="6">
    <source>
        <dbReference type="SAM" id="MobiDB-lite"/>
    </source>
</evidence>
<feature type="region of interest" description="Disordered" evidence="6">
    <location>
        <begin position="295"/>
        <end position="349"/>
    </location>
</feature>
<dbReference type="AlphaFoldDB" id="A0A6P8AQL0"/>
<protein>
    <recommendedName>
        <fullName evidence="8">Rhodopsin domain-containing protein</fullName>
    </recommendedName>
</protein>
<feature type="transmembrane region" description="Helical" evidence="7">
    <location>
        <begin position="129"/>
        <end position="151"/>
    </location>
</feature>
<evidence type="ECO:0000256" key="3">
    <source>
        <dbReference type="ARBA" id="ARBA00022989"/>
    </source>
</evidence>
<feature type="transmembrane region" description="Helical" evidence="7">
    <location>
        <begin position="203"/>
        <end position="220"/>
    </location>
</feature>
<feature type="transmembrane region" description="Helical" evidence="7">
    <location>
        <begin position="42"/>
        <end position="66"/>
    </location>
</feature>
<reference evidence="10" key="1">
    <citation type="journal article" date="2019" name="Mol. Biol. Evol.">
        <title>Blast fungal genomes show frequent chromosomal changes, gene gains and losses, and effector gene turnover.</title>
        <authorList>
            <person name="Gomez Luciano L.B."/>
            <person name="Jason Tsai I."/>
            <person name="Chuma I."/>
            <person name="Tosa Y."/>
            <person name="Chen Y.H."/>
            <person name="Li J.Y."/>
            <person name="Li M.Y."/>
            <person name="Jade Lu M.Y."/>
            <person name="Nakayashiki H."/>
            <person name="Li W.H."/>
        </authorList>
    </citation>
    <scope>NUCLEOTIDE SEQUENCE</scope>
    <source>
        <strain evidence="10">NI907</strain>
    </source>
</reference>
<name>A0A6P8AQL0_PYRGI</name>
<dbReference type="GeneID" id="41966973"/>
<feature type="transmembrane region" description="Helical" evidence="7">
    <location>
        <begin position="86"/>
        <end position="108"/>
    </location>
</feature>
<feature type="transmembrane region" description="Helical" evidence="7">
    <location>
        <begin position="227"/>
        <end position="250"/>
    </location>
</feature>
<reference evidence="10" key="3">
    <citation type="submission" date="2025-08" db="UniProtKB">
        <authorList>
            <consortium name="RefSeq"/>
        </authorList>
    </citation>
    <scope>IDENTIFICATION</scope>
    <source>
        <strain evidence="10">NI907</strain>
    </source>
</reference>
<evidence type="ECO:0000313" key="10">
    <source>
        <dbReference type="RefSeq" id="XP_030977177.1"/>
    </source>
</evidence>
<accession>A0A6P8AQL0</accession>
<organism evidence="9 10">
    <name type="scientific">Pyricularia grisea</name>
    <name type="common">Crabgrass-specific blast fungus</name>
    <name type="synonym">Magnaporthe grisea</name>
    <dbReference type="NCBI Taxonomy" id="148305"/>
    <lineage>
        <taxon>Eukaryota</taxon>
        <taxon>Fungi</taxon>
        <taxon>Dikarya</taxon>
        <taxon>Ascomycota</taxon>
        <taxon>Pezizomycotina</taxon>
        <taxon>Sordariomycetes</taxon>
        <taxon>Sordariomycetidae</taxon>
        <taxon>Magnaporthales</taxon>
        <taxon>Pyriculariaceae</taxon>
        <taxon>Pyricularia</taxon>
    </lineage>
</organism>
<keyword evidence="4 7" id="KW-0472">Membrane</keyword>
<keyword evidence="2 7" id="KW-0812">Transmembrane</keyword>
<keyword evidence="9" id="KW-1185">Reference proteome</keyword>
<evidence type="ECO:0000256" key="5">
    <source>
        <dbReference type="ARBA" id="ARBA00038359"/>
    </source>
</evidence>
<dbReference type="InterPro" id="IPR052337">
    <property type="entry name" value="SAT4-like"/>
</dbReference>
<feature type="compositionally biased region" description="Low complexity" evidence="6">
    <location>
        <begin position="295"/>
        <end position="334"/>
    </location>
</feature>
<feature type="transmembrane region" description="Helical" evidence="7">
    <location>
        <begin position="265"/>
        <end position="283"/>
    </location>
</feature>
<dbReference type="GO" id="GO:0016020">
    <property type="term" value="C:membrane"/>
    <property type="evidence" value="ECO:0007669"/>
    <property type="project" value="UniProtKB-SubCell"/>
</dbReference>
<dbReference type="Pfam" id="PF20684">
    <property type="entry name" value="Fung_rhodopsin"/>
    <property type="match status" value="1"/>
</dbReference>
<sequence>MLEITFSASVAVQMLLASLVLALIGARFYLRLGIQRKSLETTDYLIFLAWLCAVGSSSADIAMLSVDLPFDTLASFANYEPDRPETFVFILKYLFGAVFVFYVGYYTCKFSILAVYLELFPRHMKGLRYALYATIGCNVGAFMASILILILTCIPVERNWSLDPADTCPIQIEISDALWAIQIGSSVMSKFYLLSPVQIDHDTYYAAVYALPFLILRGMQLKGPVKIGLYFTFGLGGIDLLVSSLMRFVWFRPGADNLRISNLDLYYGIDNYVFLMVACLPSLRPYLGKMKLTGSSARSSRQTKSSSQGSPSWGKPLEPSLRNSQSSRQQSQLSPISPKAPVTRLGSIDTLDDRGADVYDCELGEMPRGRVDSSNV</sequence>
<evidence type="ECO:0000256" key="4">
    <source>
        <dbReference type="ARBA" id="ARBA00023136"/>
    </source>
</evidence>
<dbReference type="InterPro" id="IPR049326">
    <property type="entry name" value="Rhodopsin_dom_fungi"/>
</dbReference>
<comment type="subcellular location">
    <subcellularLocation>
        <location evidence="1">Membrane</location>
        <topology evidence="1">Multi-pass membrane protein</topology>
    </subcellularLocation>
</comment>
<feature type="transmembrane region" description="Helical" evidence="7">
    <location>
        <begin position="6"/>
        <end position="30"/>
    </location>
</feature>
<evidence type="ECO:0000256" key="2">
    <source>
        <dbReference type="ARBA" id="ARBA00022692"/>
    </source>
</evidence>
<dbReference type="PANTHER" id="PTHR33048:SF92">
    <property type="entry name" value="INTEGRAL MEMBRANE PROTEIN"/>
    <property type="match status" value="1"/>
</dbReference>
<dbReference type="PANTHER" id="PTHR33048">
    <property type="entry name" value="PTH11-LIKE INTEGRAL MEMBRANE PROTEIN (AFU_ORTHOLOGUE AFUA_5G11245)"/>
    <property type="match status" value="1"/>
</dbReference>
<dbReference type="KEGG" id="pgri:PgNI_12113"/>
<dbReference type="Proteomes" id="UP000515153">
    <property type="component" value="Unplaced"/>
</dbReference>